<evidence type="ECO:0000256" key="5">
    <source>
        <dbReference type="SAM" id="Phobius"/>
    </source>
</evidence>
<dbReference type="Pfam" id="PF04140">
    <property type="entry name" value="ICMT"/>
    <property type="match status" value="1"/>
</dbReference>
<sequence length="174" mass="18714">MTAPDPLGFAVLAFVTLERGAELALARRNTARLIRAGAVEHAAGHYPLIVVLHAAWLAGLWLLAWGTGPDLAWLVLFGLLQLLRAWTLATLGPRWTTRIIVSPGAPLVRRGPYRLLRHPNYAVVAGEILVLPLAFGLPLYAFAFSLANAAILLAVRVPAEERALAAARPGKVEP</sequence>
<gene>
    <name evidence="6" type="ORF">QO011_000519</name>
</gene>
<keyword evidence="6" id="KW-0808">Transferase</keyword>
<comment type="caution">
    <text evidence="6">The sequence shown here is derived from an EMBL/GenBank/DDBJ whole genome shotgun (WGS) entry which is preliminary data.</text>
</comment>
<evidence type="ECO:0000256" key="4">
    <source>
        <dbReference type="ARBA" id="ARBA00023136"/>
    </source>
</evidence>
<feature type="transmembrane region" description="Helical" evidence="5">
    <location>
        <begin position="128"/>
        <end position="155"/>
    </location>
</feature>
<feature type="transmembrane region" description="Helical" evidence="5">
    <location>
        <begin position="44"/>
        <end position="64"/>
    </location>
</feature>
<dbReference type="EMBL" id="JAUSVX010000001">
    <property type="protein sequence ID" value="MDQ0467524.1"/>
    <property type="molecule type" value="Genomic_DNA"/>
</dbReference>
<dbReference type="RefSeq" id="WP_307267242.1">
    <property type="nucleotide sequence ID" value="NZ_JAUSVX010000001.1"/>
</dbReference>
<evidence type="ECO:0000313" key="7">
    <source>
        <dbReference type="Proteomes" id="UP001242480"/>
    </source>
</evidence>
<feature type="transmembrane region" description="Helical" evidence="5">
    <location>
        <begin position="71"/>
        <end position="89"/>
    </location>
</feature>
<evidence type="ECO:0000256" key="2">
    <source>
        <dbReference type="ARBA" id="ARBA00022692"/>
    </source>
</evidence>
<evidence type="ECO:0000256" key="1">
    <source>
        <dbReference type="ARBA" id="ARBA00004141"/>
    </source>
</evidence>
<dbReference type="GO" id="GO:0032259">
    <property type="term" value="P:methylation"/>
    <property type="evidence" value="ECO:0007669"/>
    <property type="project" value="UniProtKB-KW"/>
</dbReference>
<keyword evidence="7" id="KW-1185">Reference proteome</keyword>
<keyword evidence="3 5" id="KW-1133">Transmembrane helix</keyword>
<organism evidence="6 7">
    <name type="scientific">Labrys wisconsinensis</name>
    <dbReference type="NCBI Taxonomy" id="425677"/>
    <lineage>
        <taxon>Bacteria</taxon>
        <taxon>Pseudomonadati</taxon>
        <taxon>Pseudomonadota</taxon>
        <taxon>Alphaproteobacteria</taxon>
        <taxon>Hyphomicrobiales</taxon>
        <taxon>Xanthobacteraceae</taxon>
        <taxon>Labrys</taxon>
    </lineage>
</organism>
<comment type="subcellular location">
    <subcellularLocation>
        <location evidence="1">Membrane</location>
        <topology evidence="1">Multi-pass membrane protein</topology>
    </subcellularLocation>
</comment>
<accession>A0ABU0IZU4</accession>
<dbReference type="Gene3D" id="1.20.120.1630">
    <property type="match status" value="1"/>
</dbReference>
<evidence type="ECO:0000313" key="6">
    <source>
        <dbReference type="EMBL" id="MDQ0467524.1"/>
    </source>
</evidence>
<dbReference type="InterPro" id="IPR007269">
    <property type="entry name" value="ICMT_MeTrfase"/>
</dbReference>
<keyword evidence="2 5" id="KW-0812">Transmembrane</keyword>
<keyword evidence="4 5" id="KW-0472">Membrane</keyword>
<name>A0ABU0IZU4_9HYPH</name>
<reference evidence="6 7" key="1">
    <citation type="submission" date="2023-07" db="EMBL/GenBank/DDBJ databases">
        <title>Genomic Encyclopedia of Type Strains, Phase IV (KMG-IV): sequencing the most valuable type-strain genomes for metagenomic binning, comparative biology and taxonomic classification.</title>
        <authorList>
            <person name="Goeker M."/>
        </authorList>
    </citation>
    <scope>NUCLEOTIDE SEQUENCE [LARGE SCALE GENOMIC DNA]</scope>
    <source>
        <strain evidence="6 7">DSM 19619</strain>
    </source>
</reference>
<keyword evidence="6" id="KW-0489">Methyltransferase</keyword>
<evidence type="ECO:0000256" key="3">
    <source>
        <dbReference type="ARBA" id="ARBA00022989"/>
    </source>
</evidence>
<dbReference type="Proteomes" id="UP001242480">
    <property type="component" value="Unassembled WGS sequence"/>
</dbReference>
<proteinExistence type="predicted"/>
<protein>
    <submittedName>
        <fullName evidence="6">Methyltransferase</fullName>
    </submittedName>
</protein>
<dbReference type="GO" id="GO:0008168">
    <property type="term" value="F:methyltransferase activity"/>
    <property type="evidence" value="ECO:0007669"/>
    <property type="project" value="UniProtKB-KW"/>
</dbReference>